<sequence>MLEDTGVDRLYKEFKDLVVYLEKDNEISLKNTVDENFRKALLLAAASYFESRITDDIVRFVDETSNKNKVLLSFVQNKAISRQYHTYFNWKETNANTFFGLFGEVFSNFLKKEVKDNDQLNSSIKAFLEIGRERNRLVHQDFGTFSLEKTSDEIYELYKKALMFVDSFPEKLRQCL</sequence>
<proteinExistence type="predicted"/>
<dbReference type="AlphaFoldDB" id="A0A1Z4KLJ8"/>
<accession>A0A1Z4KLJ8</accession>
<organism evidence="2 3">
    <name type="scientific">Trichormus variabilis NIES-23</name>
    <dbReference type="NCBI Taxonomy" id="1973479"/>
    <lineage>
        <taxon>Bacteria</taxon>
        <taxon>Bacillati</taxon>
        <taxon>Cyanobacteriota</taxon>
        <taxon>Cyanophyceae</taxon>
        <taxon>Nostocales</taxon>
        <taxon>Nostocaceae</taxon>
        <taxon>Trichormus</taxon>
    </lineage>
</organism>
<reference evidence="2 3" key="1">
    <citation type="submission" date="2017-06" db="EMBL/GenBank/DDBJ databases">
        <title>Genome sequencing of cyanobaciteial culture collection at National Institute for Environmental Studies (NIES).</title>
        <authorList>
            <person name="Hirose Y."/>
            <person name="Shimura Y."/>
            <person name="Fujisawa T."/>
            <person name="Nakamura Y."/>
            <person name="Kawachi M."/>
        </authorList>
    </citation>
    <scope>NUCLEOTIDE SEQUENCE [LARGE SCALE GENOMIC DNA]</scope>
    <source>
        <strain evidence="2 3">NIES-23</strain>
    </source>
</reference>
<dbReference type="EMBL" id="AP018216">
    <property type="protein sequence ID" value="BAY69852.1"/>
    <property type="molecule type" value="Genomic_DNA"/>
</dbReference>
<protein>
    <recommendedName>
        <fullName evidence="1">RiboL-PSP-HEPN domain-containing protein</fullName>
    </recommendedName>
</protein>
<dbReference type="InterPro" id="IPR041519">
    <property type="entry name" value="HEPN_RiboL-PSP"/>
</dbReference>
<dbReference type="Pfam" id="PF18735">
    <property type="entry name" value="HEPN_RiboL-PSP"/>
    <property type="match status" value="1"/>
</dbReference>
<dbReference type="Proteomes" id="UP000217507">
    <property type="component" value="Chromosome"/>
</dbReference>
<evidence type="ECO:0000313" key="3">
    <source>
        <dbReference type="Proteomes" id="UP000217507"/>
    </source>
</evidence>
<gene>
    <name evidence="2" type="ORF">NIES23_26520</name>
</gene>
<evidence type="ECO:0000259" key="1">
    <source>
        <dbReference type="Pfam" id="PF18735"/>
    </source>
</evidence>
<name>A0A1Z4KLJ8_ANAVA</name>
<evidence type="ECO:0000313" key="2">
    <source>
        <dbReference type="EMBL" id="BAY69852.1"/>
    </source>
</evidence>
<feature type="domain" description="RiboL-PSP-HEPN" evidence="1">
    <location>
        <begin position="8"/>
        <end position="172"/>
    </location>
</feature>